<accession>A0ABS4A170</accession>
<evidence type="ECO:0000259" key="1">
    <source>
        <dbReference type="PROSITE" id="PS50164"/>
    </source>
</evidence>
<keyword evidence="3" id="KW-1185">Reference proteome</keyword>
<dbReference type="PROSITE" id="PS50164">
    <property type="entry name" value="GIY_YIG"/>
    <property type="match status" value="1"/>
</dbReference>
<dbReference type="InterPro" id="IPR035901">
    <property type="entry name" value="GIY-YIG_endonuc_sf"/>
</dbReference>
<sequence length="191" mass="22686">MASIYALYSCRDGRVRYVGMTTGTIDRRFVQHRRGPYDGIGVVRGWMRDEWNDAFPVRTALLEWCDISQVSDRETYWINLFDNLLNTRKYYRPQQAPQCRARTPRIAVIAEYMRNHTFNFEGRQGIHYRHSLDMYFVLVPDRDEGLRPLIGDELPGGSRPMWFSDLARAIDARDRYRGLFPKMQWPRDKVI</sequence>
<gene>
    <name evidence="2" type="ORF">JWS04_24365</name>
</gene>
<protein>
    <recommendedName>
        <fullName evidence="1">GIY-YIG domain-containing protein</fullName>
    </recommendedName>
</protein>
<comment type="caution">
    <text evidence="2">The sequence shown here is derived from an EMBL/GenBank/DDBJ whole genome shotgun (WGS) entry which is preliminary data.</text>
</comment>
<dbReference type="InterPro" id="IPR000305">
    <property type="entry name" value="GIY-YIG_endonuc"/>
</dbReference>
<name>A0ABS4A170_9BRAD</name>
<feature type="domain" description="GIY-YIG" evidence="1">
    <location>
        <begin position="1"/>
        <end position="87"/>
    </location>
</feature>
<proteinExistence type="predicted"/>
<dbReference type="RefSeq" id="WP_129142587.1">
    <property type="nucleotide sequence ID" value="NZ_JAGIKT010000059.1"/>
</dbReference>
<evidence type="ECO:0000313" key="3">
    <source>
        <dbReference type="Proteomes" id="UP000669317"/>
    </source>
</evidence>
<dbReference type="SUPFAM" id="SSF82771">
    <property type="entry name" value="GIY-YIG endonuclease"/>
    <property type="match status" value="1"/>
</dbReference>
<evidence type="ECO:0000313" key="2">
    <source>
        <dbReference type="EMBL" id="MBP0114161.1"/>
    </source>
</evidence>
<dbReference type="Proteomes" id="UP000669317">
    <property type="component" value="Unassembled WGS sequence"/>
</dbReference>
<dbReference type="EMBL" id="JAGIKT010000059">
    <property type="protein sequence ID" value="MBP0114161.1"/>
    <property type="molecule type" value="Genomic_DNA"/>
</dbReference>
<organism evidence="2 3">
    <name type="scientific">Bradyrhizobium vignae</name>
    <dbReference type="NCBI Taxonomy" id="1549949"/>
    <lineage>
        <taxon>Bacteria</taxon>
        <taxon>Pseudomonadati</taxon>
        <taxon>Pseudomonadota</taxon>
        <taxon>Alphaproteobacteria</taxon>
        <taxon>Hyphomicrobiales</taxon>
        <taxon>Nitrobacteraceae</taxon>
        <taxon>Bradyrhizobium</taxon>
    </lineage>
</organism>
<reference evidence="2 3" key="1">
    <citation type="submission" date="2021-03" db="EMBL/GenBank/DDBJ databases">
        <title>Genome Sequence of Bradyrhizobium vignae strain ISRA400.</title>
        <authorList>
            <person name="Tisa L.S."/>
            <person name="Svistoonoff S."/>
            <person name="Hocher V."/>
            <person name="Fall S."/>
            <person name="Zaiya A."/>
            <person name="Naing D."/>
            <person name="Niang N."/>
            <person name="Diouf A."/>
            <person name="Dasylva M.C."/>
            <person name="Toure O."/>
            <person name="Gueye M."/>
            <person name="Gully D."/>
            <person name="Tisseyre P."/>
            <person name="Simpson S."/>
            <person name="Morris K."/>
            <person name="Thomas W.K."/>
        </authorList>
    </citation>
    <scope>NUCLEOTIDE SEQUENCE [LARGE SCALE GENOMIC DNA]</scope>
    <source>
        <strain evidence="2 3">ISRA400</strain>
    </source>
</reference>